<evidence type="ECO:0000313" key="1">
    <source>
        <dbReference type="EMBL" id="QQP86828.1"/>
    </source>
</evidence>
<dbReference type="EMBL" id="CP067393">
    <property type="protein sequence ID" value="QQP86828.1"/>
    <property type="molecule type" value="Genomic_DNA"/>
</dbReference>
<accession>A0A974NHV0</accession>
<dbReference type="AlphaFoldDB" id="A0A974NHV0"/>
<name>A0A974NHV0_9GAMM</name>
<dbReference type="KEGG" id="eaz:JHT90_06195"/>
<evidence type="ECO:0000313" key="2">
    <source>
        <dbReference type="Proteomes" id="UP000595278"/>
    </source>
</evidence>
<proteinExistence type="predicted"/>
<organism evidence="1 2">
    <name type="scientific">Entomomonas asaccharolytica</name>
    <dbReference type="NCBI Taxonomy" id="2785331"/>
    <lineage>
        <taxon>Bacteria</taxon>
        <taxon>Pseudomonadati</taxon>
        <taxon>Pseudomonadota</taxon>
        <taxon>Gammaproteobacteria</taxon>
        <taxon>Pseudomonadales</taxon>
        <taxon>Pseudomonadaceae</taxon>
        <taxon>Entomomonas</taxon>
    </lineage>
</organism>
<dbReference type="RefSeq" id="WP_201095270.1">
    <property type="nucleotide sequence ID" value="NZ_CP067393.1"/>
</dbReference>
<dbReference type="Proteomes" id="UP000595278">
    <property type="component" value="Chromosome"/>
</dbReference>
<sequence>MFLKIVVQESRVKSKTIGAKVKTDIEGGITYAQHQVKSMLSYLIDNKVIQPKLVKLVAFIEGPKVVPGVSSLIEATVVSGKILETGDIQWMIPPVTKEAEDALFRSMQKLEKDPDLKNTDEALYLQGFDIFYKFSERVAEVLKNLNQPMLYLDINKVGSGTIKLK</sequence>
<gene>
    <name evidence="1" type="ORF">JHT90_06195</name>
</gene>
<reference evidence="1 2" key="1">
    <citation type="submission" date="2021-01" db="EMBL/GenBank/DDBJ databases">
        <title>Entomomonas sp. F2A isolated from a house cricket (Acheta domesticus).</title>
        <authorList>
            <person name="Spergser J."/>
            <person name="Busse H.-J."/>
        </authorList>
    </citation>
    <scope>NUCLEOTIDE SEQUENCE [LARGE SCALE GENOMIC DNA]</scope>
    <source>
        <strain evidence="1 2">F2A</strain>
    </source>
</reference>
<keyword evidence="2" id="KW-1185">Reference proteome</keyword>
<protein>
    <submittedName>
        <fullName evidence="1">Uncharacterized protein</fullName>
    </submittedName>
</protein>